<protein>
    <submittedName>
        <fullName evidence="1">Uncharacterized protein</fullName>
    </submittedName>
</protein>
<dbReference type="AlphaFoldDB" id="A0A376U1M0"/>
<sequence>MRRWRVLSCPPHCNILNFNYFSGMNEAHFANNNKGAFAPFIRSFGYDFLINSHRLIKKKLALGNSAPMIGGMP</sequence>
<evidence type="ECO:0000313" key="1">
    <source>
        <dbReference type="EMBL" id="STI83195.1"/>
    </source>
</evidence>
<proteinExistence type="predicted"/>
<accession>A0A376U1M0</accession>
<gene>
    <name evidence="1" type="ORF">NCTC8622_02210</name>
</gene>
<name>A0A376U1M0_ECOLX</name>
<organism evidence="1 2">
    <name type="scientific">Escherichia coli</name>
    <dbReference type="NCBI Taxonomy" id="562"/>
    <lineage>
        <taxon>Bacteria</taxon>
        <taxon>Pseudomonadati</taxon>
        <taxon>Pseudomonadota</taxon>
        <taxon>Gammaproteobacteria</taxon>
        <taxon>Enterobacterales</taxon>
        <taxon>Enterobacteriaceae</taxon>
        <taxon>Escherichia</taxon>
    </lineage>
</organism>
<evidence type="ECO:0000313" key="2">
    <source>
        <dbReference type="Proteomes" id="UP000254079"/>
    </source>
</evidence>
<dbReference type="Proteomes" id="UP000254079">
    <property type="component" value="Unassembled WGS sequence"/>
</dbReference>
<dbReference type="EMBL" id="UGCP01000002">
    <property type="protein sequence ID" value="STI83195.1"/>
    <property type="molecule type" value="Genomic_DNA"/>
</dbReference>
<reference evidence="1 2" key="1">
    <citation type="submission" date="2018-06" db="EMBL/GenBank/DDBJ databases">
        <authorList>
            <consortium name="Pathogen Informatics"/>
            <person name="Doyle S."/>
        </authorList>
    </citation>
    <scope>NUCLEOTIDE SEQUENCE [LARGE SCALE GENOMIC DNA]</scope>
    <source>
        <strain evidence="1 2">NCTC8622</strain>
    </source>
</reference>